<dbReference type="GO" id="GO:0016757">
    <property type="term" value="F:glycosyltransferase activity"/>
    <property type="evidence" value="ECO:0007669"/>
    <property type="project" value="InterPro"/>
</dbReference>
<feature type="domain" description="Glycosyltransferase subfamily 4-like N-terminal" evidence="3">
    <location>
        <begin position="14"/>
        <end position="175"/>
    </location>
</feature>
<gene>
    <name evidence="4" type="ORF">A2154_01575</name>
</gene>
<comment type="caution">
    <text evidence="4">The sequence shown here is derived from an EMBL/GenBank/DDBJ whole genome shotgun (WGS) entry which is preliminary data.</text>
</comment>
<dbReference type="Pfam" id="PF13439">
    <property type="entry name" value="Glyco_transf_4"/>
    <property type="match status" value="1"/>
</dbReference>
<dbReference type="PANTHER" id="PTHR46401">
    <property type="entry name" value="GLYCOSYLTRANSFERASE WBBK-RELATED"/>
    <property type="match status" value="1"/>
</dbReference>
<evidence type="ECO:0000259" key="2">
    <source>
        <dbReference type="Pfam" id="PF00534"/>
    </source>
</evidence>
<feature type="domain" description="Glycosyl transferase family 1" evidence="2">
    <location>
        <begin position="191"/>
        <end position="316"/>
    </location>
</feature>
<dbReference type="CDD" id="cd03809">
    <property type="entry name" value="GT4_MtfB-like"/>
    <property type="match status" value="1"/>
</dbReference>
<dbReference type="EMBL" id="MFJC01000010">
    <property type="protein sequence ID" value="OGG09899.1"/>
    <property type="molecule type" value="Genomic_DNA"/>
</dbReference>
<dbReference type="GO" id="GO:0009103">
    <property type="term" value="P:lipopolysaccharide biosynthetic process"/>
    <property type="evidence" value="ECO:0007669"/>
    <property type="project" value="TreeGrafter"/>
</dbReference>
<dbReference type="InterPro" id="IPR001296">
    <property type="entry name" value="Glyco_trans_1"/>
</dbReference>
<dbReference type="STRING" id="1798373.A2154_01575"/>
<dbReference type="PANTHER" id="PTHR46401:SF2">
    <property type="entry name" value="GLYCOSYLTRANSFERASE WBBK-RELATED"/>
    <property type="match status" value="1"/>
</dbReference>
<name>A0A1F5ZBP0_9BACT</name>
<dbReference type="Gene3D" id="3.40.50.2000">
    <property type="entry name" value="Glycogen Phosphorylase B"/>
    <property type="match status" value="2"/>
</dbReference>
<protein>
    <recommendedName>
        <fullName evidence="6">Glycosyl transferase family 1 domain-containing protein</fullName>
    </recommendedName>
</protein>
<dbReference type="SUPFAM" id="SSF53756">
    <property type="entry name" value="UDP-Glycosyltransferase/glycogen phosphorylase"/>
    <property type="match status" value="1"/>
</dbReference>
<evidence type="ECO:0000313" key="4">
    <source>
        <dbReference type="EMBL" id="OGG09899.1"/>
    </source>
</evidence>
<evidence type="ECO:0008006" key="6">
    <source>
        <dbReference type="Google" id="ProtNLM"/>
    </source>
</evidence>
<proteinExistence type="predicted"/>
<dbReference type="Pfam" id="PF00534">
    <property type="entry name" value="Glycos_transf_1"/>
    <property type="match status" value="1"/>
</dbReference>
<dbReference type="InterPro" id="IPR028098">
    <property type="entry name" value="Glyco_trans_4-like_N"/>
</dbReference>
<organism evidence="4 5">
    <name type="scientific">Candidatus Gottesmanbacteria bacterium RBG_16_43_7</name>
    <dbReference type="NCBI Taxonomy" id="1798373"/>
    <lineage>
        <taxon>Bacteria</taxon>
        <taxon>Candidatus Gottesmaniibacteriota</taxon>
    </lineage>
</organism>
<evidence type="ECO:0000259" key="3">
    <source>
        <dbReference type="Pfam" id="PF13439"/>
    </source>
</evidence>
<sequence length="332" mass="38035">MKIGIDARLIQETGVGRYIRNLISELSEIDRQNQYFIYLQPDDYVTFTPPNNRWTKRNFSAHWHTITEQFQAPLVFKKDSVDLLHIPYFNAPIFYSGKYIITIHDLTILHYPTGRATTLPPLLYFWRKLGYKLVLRQGIKRARHVLTVSESTKADIIKSFGTDSSKITVTYEGVDQRLISSIKYIKPRKLLAVSGKFFLYVGNAYPHKNVELLINAFLHMKKLIKGNVPLKLVLVGNIDYFYARLQKNLSQQAQRDIIFFGTASDSDLSYLYTHAVALVLPSISEGFGLPAIEALTLRLPVIASQLPVFKEILGQSAIYFNVNSPNSWRIKC</sequence>
<evidence type="ECO:0000313" key="5">
    <source>
        <dbReference type="Proteomes" id="UP000176854"/>
    </source>
</evidence>
<keyword evidence="1" id="KW-0808">Transferase</keyword>
<dbReference type="Proteomes" id="UP000176854">
    <property type="component" value="Unassembled WGS sequence"/>
</dbReference>
<reference evidence="4 5" key="1">
    <citation type="journal article" date="2016" name="Nat. Commun.">
        <title>Thousands of microbial genomes shed light on interconnected biogeochemical processes in an aquifer system.</title>
        <authorList>
            <person name="Anantharaman K."/>
            <person name="Brown C.T."/>
            <person name="Hug L.A."/>
            <person name="Sharon I."/>
            <person name="Castelle C.J."/>
            <person name="Probst A.J."/>
            <person name="Thomas B.C."/>
            <person name="Singh A."/>
            <person name="Wilkins M.J."/>
            <person name="Karaoz U."/>
            <person name="Brodie E.L."/>
            <person name="Williams K.H."/>
            <person name="Hubbard S.S."/>
            <person name="Banfield J.F."/>
        </authorList>
    </citation>
    <scope>NUCLEOTIDE SEQUENCE [LARGE SCALE GENOMIC DNA]</scope>
</reference>
<evidence type="ECO:0000256" key="1">
    <source>
        <dbReference type="ARBA" id="ARBA00022679"/>
    </source>
</evidence>
<accession>A0A1F5ZBP0</accession>
<dbReference type="AlphaFoldDB" id="A0A1F5ZBP0"/>